<dbReference type="InterPro" id="IPR027417">
    <property type="entry name" value="P-loop_NTPase"/>
</dbReference>
<feature type="coiled-coil region" evidence="4">
    <location>
        <begin position="850"/>
        <end position="880"/>
    </location>
</feature>
<feature type="region of interest" description="Disordered" evidence="5">
    <location>
        <begin position="1065"/>
        <end position="1084"/>
    </location>
</feature>
<dbReference type="InterPro" id="IPR003395">
    <property type="entry name" value="RecF/RecN/SMC_N"/>
</dbReference>
<sequence>METDIAPGESCDEYVDGSIFRVKLHNFLTYTDAEFFPGPRLNLVLGPNGTGKSSIVCALCVGLAGSTKLLGRADKVGQFVRHEKESGYTEIELFFNRGNRVVRRNIFRDNKSTWQINGRDATQKQVLALMESARIQIDNLCQFLPQDKVGEFSRMNPVQLLKATQSAIDDGELAETHERIIELQSSIKEKERDLENARASLELKQNENRQREKEVERIMEHQTRIQETKLMKKKCLWLEFEEMKREVEQLKAEKKRCREEMEKAKEETIVPLQERLEKERLRFEKVKAEKADGEREKRQIEDKLKREKQHVEALENAQSKTVSEITELRNQHSQNQRRLERVENDLAEWRKRRGEMPEIADLKQQKLALEKEQREKEMKSADISSQREAKSRRFTGLAEEIRKLNYKMGKLNDEDVQRRLALQRFDADAIRAAEWVKQNQHKLKRKVWGPVVLEMQVNEPLHAKYVEDILPKWLMTALVAECYEDYNTIIRELNSEKSSQRIKTSIFIVQDAKCTPFNRPYTPDQVESFCQQFGFTGYLDELVKAPDVIHQVLRDHGGMHTVLVGTRQTEDLINRGTNVFQALSSTDRKSAFVTPYKKYVTSVSKYGARNVTTRTNDLQNPRLLAASSSNEEEKTHLTGLLQNLQAELKTVQAEIDDLKAQEREFAESRNTFSNRIAEIRSQLREIVRLEEKISEGENKAYSLKSELARDLSDKENAMVRKLKNQATKQGKQVSECLRLTKLLLMANATDASLGLRMGAQQVRLEFTDKHLKRVEHTIRNFQEAYKRASENLVTTAKQAMQMKKRAEAEAPWEEYEDAFVKFSDDLEDLRACIENNEASMGCFRGDLRIQDIYERVCREIENEERELKELEHFVTHGEDEINGIKDAWHAKLKDVVAQIDASFQEFFRDIGCVGEVFLDDRDTDISKWGIERRAQFRKNTKLSTMTAEEQSGGVRLLEKSVGTIMYLMALQSLTKCPFRVVDEINQGMDVYNERKVFHRITKSSCGSKLPQYFLITPKLITGLSYHRDTKVMVILNGPWNKISQQMWDTKHFINCSRRIKRAADGGVEADGGGRMKKKAHVRGD</sequence>
<keyword evidence="3 4" id="KW-0175">Coiled coil</keyword>
<feature type="coiled-coil region" evidence="4">
    <location>
        <begin position="634"/>
        <end position="706"/>
    </location>
</feature>
<evidence type="ECO:0000256" key="4">
    <source>
        <dbReference type="SAM" id="Coils"/>
    </source>
</evidence>
<dbReference type="GO" id="GO:0030915">
    <property type="term" value="C:Smc5-Smc6 complex"/>
    <property type="evidence" value="ECO:0007669"/>
    <property type="project" value="TreeGrafter"/>
</dbReference>
<evidence type="ECO:0000256" key="1">
    <source>
        <dbReference type="ARBA" id="ARBA00010171"/>
    </source>
</evidence>
<gene>
    <name evidence="7" type="ORF">N0F65_004466</name>
</gene>
<dbReference type="Proteomes" id="UP001146120">
    <property type="component" value="Unassembled WGS sequence"/>
</dbReference>
<evidence type="ECO:0000313" key="8">
    <source>
        <dbReference type="Proteomes" id="UP001146120"/>
    </source>
</evidence>
<dbReference type="GO" id="GO:0000724">
    <property type="term" value="P:double-strand break repair via homologous recombination"/>
    <property type="evidence" value="ECO:0007669"/>
    <property type="project" value="TreeGrafter"/>
</dbReference>
<name>A0AAV2ZJM7_9STRA</name>
<dbReference type="Pfam" id="PF02463">
    <property type="entry name" value="SMC_N"/>
    <property type="match status" value="1"/>
</dbReference>
<evidence type="ECO:0000256" key="5">
    <source>
        <dbReference type="SAM" id="MobiDB-lite"/>
    </source>
</evidence>
<dbReference type="GO" id="GO:0005634">
    <property type="term" value="C:nucleus"/>
    <property type="evidence" value="ECO:0007669"/>
    <property type="project" value="TreeGrafter"/>
</dbReference>
<reference evidence="7" key="2">
    <citation type="journal article" date="2023" name="Microbiol Resour">
        <title>Decontamination and Annotation of the Draft Genome Sequence of the Oomycete Lagenidium giganteum ARSEF 373.</title>
        <authorList>
            <person name="Morgan W.R."/>
            <person name="Tartar A."/>
        </authorList>
    </citation>
    <scope>NUCLEOTIDE SEQUENCE</scope>
    <source>
        <strain evidence="7">ARSEF 373</strain>
    </source>
</reference>
<dbReference type="EMBL" id="DAKRPA010000005">
    <property type="protein sequence ID" value="DBA04829.1"/>
    <property type="molecule type" value="Genomic_DNA"/>
</dbReference>
<feature type="region of interest" description="Disordered" evidence="5">
    <location>
        <begin position="314"/>
        <end position="339"/>
    </location>
</feature>
<evidence type="ECO:0000256" key="2">
    <source>
        <dbReference type="ARBA" id="ARBA00018687"/>
    </source>
</evidence>
<keyword evidence="8" id="KW-1185">Reference proteome</keyword>
<dbReference type="AlphaFoldDB" id="A0AAV2ZJM7"/>
<dbReference type="GO" id="GO:0003697">
    <property type="term" value="F:single-stranded DNA binding"/>
    <property type="evidence" value="ECO:0007669"/>
    <property type="project" value="TreeGrafter"/>
</dbReference>
<evidence type="ECO:0000256" key="3">
    <source>
        <dbReference type="ARBA" id="ARBA00023054"/>
    </source>
</evidence>
<evidence type="ECO:0000259" key="6">
    <source>
        <dbReference type="Pfam" id="PF02463"/>
    </source>
</evidence>
<organism evidence="7 8">
    <name type="scientific">Lagenidium giganteum</name>
    <dbReference type="NCBI Taxonomy" id="4803"/>
    <lineage>
        <taxon>Eukaryota</taxon>
        <taxon>Sar</taxon>
        <taxon>Stramenopiles</taxon>
        <taxon>Oomycota</taxon>
        <taxon>Peronosporomycetes</taxon>
        <taxon>Pythiales</taxon>
        <taxon>Pythiaceae</taxon>
    </lineage>
</organism>
<evidence type="ECO:0000313" key="7">
    <source>
        <dbReference type="EMBL" id="DBA04829.1"/>
    </source>
</evidence>
<proteinExistence type="inferred from homology"/>
<accession>A0AAV2ZJM7</accession>
<comment type="similarity">
    <text evidence="1">Belongs to the SMC family. SMC5 subfamily.</text>
</comment>
<dbReference type="PANTHER" id="PTHR45916:SF1">
    <property type="entry name" value="STRUCTURAL MAINTENANCE OF CHROMOSOMES PROTEIN 5"/>
    <property type="match status" value="1"/>
</dbReference>
<protein>
    <recommendedName>
        <fullName evidence="2">Structural maintenance of chromosomes protein 5</fullName>
    </recommendedName>
</protein>
<feature type="compositionally biased region" description="Basic residues" evidence="5">
    <location>
        <begin position="1074"/>
        <end position="1084"/>
    </location>
</feature>
<reference evidence="7" key="1">
    <citation type="submission" date="2022-11" db="EMBL/GenBank/DDBJ databases">
        <authorList>
            <person name="Morgan W.R."/>
            <person name="Tartar A."/>
        </authorList>
    </citation>
    <scope>NUCLEOTIDE SEQUENCE</scope>
    <source>
        <strain evidence="7">ARSEF 373</strain>
    </source>
</reference>
<dbReference type="SUPFAM" id="SSF52540">
    <property type="entry name" value="P-loop containing nucleoside triphosphate hydrolases"/>
    <property type="match status" value="2"/>
</dbReference>
<feature type="domain" description="RecF/RecN/SMC N-terminal" evidence="6">
    <location>
        <begin position="19"/>
        <end position="1005"/>
    </location>
</feature>
<dbReference type="PANTHER" id="PTHR45916">
    <property type="entry name" value="STRUCTURAL MAINTENANCE OF CHROMOSOMES PROTEIN 5"/>
    <property type="match status" value="1"/>
</dbReference>
<comment type="caution">
    <text evidence="7">The sequence shown here is derived from an EMBL/GenBank/DDBJ whole genome shotgun (WGS) entry which is preliminary data.</text>
</comment>
<feature type="coiled-coil region" evidence="4">
    <location>
        <begin position="771"/>
        <end position="809"/>
    </location>
</feature>
<dbReference type="Gene3D" id="3.40.50.300">
    <property type="entry name" value="P-loop containing nucleotide triphosphate hydrolases"/>
    <property type="match status" value="2"/>
</dbReference>